<organism evidence="2 3">
    <name type="scientific">Thermococcus radiotolerans</name>
    <dbReference type="NCBI Taxonomy" id="187880"/>
    <lineage>
        <taxon>Archaea</taxon>
        <taxon>Methanobacteriati</taxon>
        <taxon>Methanobacteriota</taxon>
        <taxon>Thermococci</taxon>
        <taxon>Thermococcales</taxon>
        <taxon>Thermococcaceae</taxon>
        <taxon>Thermococcus</taxon>
    </lineage>
</organism>
<feature type="transmembrane region" description="Helical" evidence="1">
    <location>
        <begin position="122"/>
        <end position="151"/>
    </location>
</feature>
<keyword evidence="1" id="KW-0812">Transmembrane</keyword>
<reference evidence="2 3" key="1">
    <citation type="submission" date="2016-04" db="EMBL/GenBank/DDBJ databases">
        <title>Complete genome sequence of Thermococcus radiotolerans type strain EJ2.</title>
        <authorList>
            <person name="Oger P.M."/>
        </authorList>
    </citation>
    <scope>NUCLEOTIDE SEQUENCE [LARGE SCALE GENOMIC DNA]</scope>
    <source>
        <strain evidence="2 3">EJ2</strain>
    </source>
</reference>
<feature type="transmembrane region" description="Helical" evidence="1">
    <location>
        <begin position="82"/>
        <end position="102"/>
    </location>
</feature>
<gene>
    <name evidence="2" type="ORF">A3L10_00245</name>
</gene>
<keyword evidence="3" id="KW-1185">Reference proteome</keyword>
<accession>A0A2Z2MW34</accession>
<dbReference type="AlphaFoldDB" id="A0A2Z2MW34"/>
<evidence type="ECO:0000256" key="1">
    <source>
        <dbReference type="SAM" id="Phobius"/>
    </source>
</evidence>
<sequence length="165" mass="18233">MNVRRLEVLFALTLILMMYIYPLAVVGLWLLMGELPEYREAIKRSLIVFIASLLLYGAKVPLGISGWSKTLGITPVEASPAVLNTVHVVFLVLQFLSLYFLYRALSRMSDNTGAEMLKTGGLMLLVAIPLHFATITAYFAATWMGLILIIYGLEQTVGPPNIGRA</sequence>
<feature type="transmembrane region" description="Helical" evidence="1">
    <location>
        <begin position="6"/>
        <end position="32"/>
    </location>
</feature>
<dbReference type="GeneID" id="33327230"/>
<evidence type="ECO:0000313" key="2">
    <source>
        <dbReference type="EMBL" id="ASJ13631.1"/>
    </source>
</evidence>
<evidence type="ECO:0000313" key="3">
    <source>
        <dbReference type="Proteomes" id="UP000250085"/>
    </source>
</evidence>
<dbReference type="OrthoDB" id="95407at2157"/>
<name>A0A2Z2MW34_9EURY</name>
<dbReference type="RefSeq" id="WP_088865868.1">
    <property type="nucleotide sequence ID" value="NZ_CP015106.1"/>
</dbReference>
<protein>
    <submittedName>
        <fullName evidence="2">Transposase</fullName>
    </submittedName>
</protein>
<proteinExistence type="predicted"/>
<dbReference type="EMBL" id="CP015106">
    <property type="protein sequence ID" value="ASJ13631.1"/>
    <property type="molecule type" value="Genomic_DNA"/>
</dbReference>
<dbReference type="Proteomes" id="UP000250085">
    <property type="component" value="Chromosome"/>
</dbReference>
<feature type="transmembrane region" description="Helical" evidence="1">
    <location>
        <begin position="44"/>
        <end position="62"/>
    </location>
</feature>
<keyword evidence="1" id="KW-0472">Membrane</keyword>
<dbReference type="KEGG" id="trl:A3L10_00245"/>
<keyword evidence="1" id="KW-1133">Transmembrane helix</keyword>